<organism evidence="2 3">
    <name type="scientific">Hepatospora eriocheir</name>
    <dbReference type="NCBI Taxonomy" id="1081669"/>
    <lineage>
        <taxon>Eukaryota</taxon>
        <taxon>Fungi</taxon>
        <taxon>Fungi incertae sedis</taxon>
        <taxon>Microsporidia</taxon>
        <taxon>Hepatosporidae</taxon>
        <taxon>Hepatospora</taxon>
    </lineage>
</organism>
<dbReference type="AlphaFoldDB" id="A0A1X0QJF8"/>
<protein>
    <submittedName>
        <fullName evidence="2">Uncharacterized protein</fullName>
    </submittedName>
</protein>
<dbReference type="VEuPathDB" id="MicrosporidiaDB:HERIO_118"/>
<evidence type="ECO:0000313" key="3">
    <source>
        <dbReference type="Proteomes" id="UP000192501"/>
    </source>
</evidence>
<keyword evidence="1" id="KW-0812">Transmembrane</keyword>
<keyword evidence="1" id="KW-0472">Membrane</keyword>
<sequence>MNKEYIQLNNNFPNSNNKEKIHGQYNSELVNKRFQHRYQPRPLYNGNQSFHQCPHENAQDSQNLNLSNIDSRKNHSDENKKGSFYCRHFWRNFILSITIVVLLSYIYFSYTYFTFNLMVDNFIFFYKTNKLFTVVLSSIFLINLAIMSYCIYRCLVDKKTDIKDNYSGDNLI</sequence>
<dbReference type="EMBL" id="LTAI01000094">
    <property type="protein sequence ID" value="ORD99891.1"/>
    <property type="molecule type" value="Genomic_DNA"/>
</dbReference>
<gene>
    <name evidence="2" type="ORF">A0H76_2746</name>
</gene>
<comment type="caution">
    <text evidence="2">The sequence shown here is derived from an EMBL/GenBank/DDBJ whole genome shotgun (WGS) entry which is preliminary data.</text>
</comment>
<name>A0A1X0QJF8_9MICR</name>
<dbReference type="Proteomes" id="UP000192501">
    <property type="component" value="Unassembled WGS sequence"/>
</dbReference>
<evidence type="ECO:0000256" key="1">
    <source>
        <dbReference type="SAM" id="Phobius"/>
    </source>
</evidence>
<evidence type="ECO:0000313" key="2">
    <source>
        <dbReference type="EMBL" id="ORD99891.1"/>
    </source>
</evidence>
<reference evidence="2 3" key="1">
    <citation type="journal article" date="2017" name="Environ. Microbiol.">
        <title>Decay of the glycolytic pathway and adaptation to intranuclear parasitism within Enterocytozoonidae microsporidia.</title>
        <authorList>
            <person name="Wiredu Boakye D."/>
            <person name="Jaroenlak P."/>
            <person name="Prachumwat A."/>
            <person name="Williams T.A."/>
            <person name="Bateman K.S."/>
            <person name="Itsathitphaisarn O."/>
            <person name="Sritunyalucksana K."/>
            <person name="Paszkiewicz K.H."/>
            <person name="Moore K.A."/>
            <person name="Stentiford G.D."/>
            <person name="Williams B.A."/>
        </authorList>
    </citation>
    <scope>NUCLEOTIDE SEQUENCE [LARGE SCALE GENOMIC DNA]</scope>
    <source>
        <strain evidence="3">canceri</strain>
    </source>
</reference>
<keyword evidence="1" id="KW-1133">Transmembrane helix</keyword>
<dbReference type="VEuPathDB" id="MicrosporidiaDB:A0H76_2746"/>
<proteinExistence type="predicted"/>
<accession>A0A1X0QJF8</accession>
<feature type="transmembrane region" description="Helical" evidence="1">
    <location>
        <begin position="89"/>
        <end position="110"/>
    </location>
</feature>
<feature type="transmembrane region" description="Helical" evidence="1">
    <location>
        <begin position="130"/>
        <end position="152"/>
    </location>
</feature>